<dbReference type="OrthoDB" id="2582440at2"/>
<proteinExistence type="predicted"/>
<dbReference type="Pfam" id="PF18962">
    <property type="entry name" value="Por_Secre_tail"/>
    <property type="match status" value="1"/>
</dbReference>
<sequence>MTKKLFGKLITVLMVFMISVKAFSQKGYEPIRGMGVEAKPVNNSGICLGCFNGSMNAVVDSDLDNSVSLSNFASVVSGNGISVKNTNTTYPAGYIAGFNVDLGSGLLTVELLSSLRIETYKKGVRQETSSSNTLLSVPLLGGTKNRSFLHLKTTKEFDEVRLYQTNVLSVFSALRIYYAFAFDPAKIPADNNKICDDMIAGNGVDGNVSSANTLLAPLSFVQNREKIGDGDKNSFGSIVFPVGVLSSYSIGVMDKNQVYPAGNRAGFAIEPGDQGKLISAELLKNMTVETYLFGQLQDSQTLFNSSALLNIKLVSYGSGKQKVSIVTTKPFNEIRLRVTQTIGVNIGTLKVYYAFEEPQVNCDCDDKIQKSGSSITGDIVRGDRWTLAGWGLLRARIDNADRVVDDNPSNFATATLPLVGTFLTPAVLTVRSNPLLPANTVAGYVIEKTSGLLGVGVLDGVTVEFYNGNTKTNTFTSGSLVTGELLSSGSKKIYVGGKATKPFNRIKIIFSTLVSVNLAQQYRIYNAFASIDDDNDGVPNCFDRCPGGDDNIDTNGNGIPDCAENCTGINDKSPVLDTDGDGIVDACDLDSDNDGIPDSVEDFNQSGKFEDDDTEGDILLTPVLGDGIPNYLDLDSDNDGILDLFESGIPASVINQIDKDRNGIIDSDIPVGKNGLADILETFPDSGVLKYPIKNTNNDDKPDFLDLRSNGVDFDLYQIGKENLDVMGGGFISTIDDKDKDGIQAVVDTDLVKRGAPGSPLSPYATLLKNASGTAAKMTASDVAGAAVDVKIYPNPVKAGENLMITSAEEGVYTLFSAEGKVVKSDKFSSRTGIDTSSLPAGVYIIKIETQSTVKSYKVIVK</sequence>
<evidence type="ECO:0000313" key="3">
    <source>
        <dbReference type="EMBL" id="OCA75400.1"/>
    </source>
</evidence>
<dbReference type="Proteomes" id="UP000093432">
    <property type="component" value="Unassembled WGS sequence"/>
</dbReference>
<name>A0A1B8ZUY0_9FLAO</name>
<evidence type="ECO:0000256" key="1">
    <source>
        <dbReference type="ARBA" id="ARBA00022729"/>
    </source>
</evidence>
<feature type="domain" description="Secretion system C-terminal sorting" evidence="2">
    <location>
        <begin position="792"/>
        <end position="861"/>
    </location>
</feature>
<evidence type="ECO:0000259" key="2">
    <source>
        <dbReference type="Pfam" id="PF18962"/>
    </source>
</evidence>
<organism evidence="3 4">
    <name type="scientific">Chryseobacterium arthrosphaerae</name>
    <dbReference type="NCBI Taxonomy" id="651561"/>
    <lineage>
        <taxon>Bacteria</taxon>
        <taxon>Pseudomonadati</taxon>
        <taxon>Bacteroidota</taxon>
        <taxon>Flavobacteriia</taxon>
        <taxon>Flavobacteriales</taxon>
        <taxon>Weeksellaceae</taxon>
        <taxon>Chryseobacterium group</taxon>
        <taxon>Chryseobacterium</taxon>
    </lineage>
</organism>
<keyword evidence="1" id="KW-0732">Signal</keyword>
<dbReference type="GO" id="GO:0005509">
    <property type="term" value="F:calcium ion binding"/>
    <property type="evidence" value="ECO:0007669"/>
    <property type="project" value="InterPro"/>
</dbReference>
<dbReference type="SUPFAM" id="SSF103647">
    <property type="entry name" value="TSP type-3 repeat"/>
    <property type="match status" value="1"/>
</dbReference>
<accession>A0A1B8ZUY0</accession>
<reference evidence="4" key="1">
    <citation type="submission" date="2016-07" db="EMBL/GenBank/DDBJ databases">
        <authorList>
            <person name="Florea S."/>
            <person name="Webb J.S."/>
            <person name="Jaromczyk J."/>
            <person name="Schardl C.L."/>
        </authorList>
    </citation>
    <scope>NUCLEOTIDE SEQUENCE [LARGE SCALE GENOMIC DNA]</scope>
    <source>
        <strain evidence="4">CC-VM-7</strain>
    </source>
</reference>
<dbReference type="InterPro" id="IPR028974">
    <property type="entry name" value="TSP_type-3_rpt"/>
</dbReference>
<protein>
    <recommendedName>
        <fullName evidence="2">Secretion system C-terminal sorting domain-containing protein</fullName>
    </recommendedName>
</protein>
<comment type="caution">
    <text evidence="3">The sequence shown here is derived from an EMBL/GenBank/DDBJ whole genome shotgun (WGS) entry which is preliminary data.</text>
</comment>
<dbReference type="RefSeq" id="WP_065399368.1">
    <property type="nucleotide sequence ID" value="NZ_MAYG01000001.1"/>
</dbReference>
<dbReference type="AlphaFoldDB" id="A0A1B8ZUY0"/>
<evidence type="ECO:0000313" key="4">
    <source>
        <dbReference type="Proteomes" id="UP000093432"/>
    </source>
</evidence>
<dbReference type="InterPro" id="IPR026444">
    <property type="entry name" value="Secre_tail"/>
</dbReference>
<gene>
    <name evidence="3" type="ORF">BBI00_14130</name>
</gene>
<dbReference type="Gene3D" id="4.10.1080.10">
    <property type="entry name" value="TSP type-3 repeat"/>
    <property type="match status" value="1"/>
</dbReference>
<dbReference type="STRING" id="651561.BBI00_14130"/>
<dbReference type="NCBIfam" id="TIGR04183">
    <property type="entry name" value="Por_Secre_tail"/>
    <property type="match status" value="1"/>
</dbReference>
<dbReference type="EMBL" id="MAYG01000001">
    <property type="protein sequence ID" value="OCA75400.1"/>
    <property type="molecule type" value="Genomic_DNA"/>
</dbReference>